<dbReference type="Pfam" id="PF00583">
    <property type="entry name" value="Acetyltransf_1"/>
    <property type="match status" value="1"/>
</dbReference>
<feature type="domain" description="N-acetyltransferase" evidence="1">
    <location>
        <begin position="2"/>
        <end position="97"/>
    </location>
</feature>
<organism evidence="2">
    <name type="scientific">marine sediment metagenome</name>
    <dbReference type="NCBI Taxonomy" id="412755"/>
    <lineage>
        <taxon>unclassified sequences</taxon>
        <taxon>metagenomes</taxon>
        <taxon>ecological metagenomes</taxon>
    </lineage>
</organism>
<gene>
    <name evidence="2" type="ORF">S01H1_72906</name>
</gene>
<dbReference type="InterPro" id="IPR016181">
    <property type="entry name" value="Acyl_CoA_acyltransferase"/>
</dbReference>
<protein>
    <recommendedName>
        <fullName evidence="1">N-acetyltransferase domain-containing protein</fullName>
    </recommendedName>
</protein>
<dbReference type="SUPFAM" id="SSF55729">
    <property type="entry name" value="Acyl-CoA N-acyltransferases (Nat)"/>
    <property type="match status" value="1"/>
</dbReference>
<dbReference type="GO" id="GO:0016747">
    <property type="term" value="F:acyltransferase activity, transferring groups other than amino-acyl groups"/>
    <property type="evidence" value="ECO:0007669"/>
    <property type="project" value="InterPro"/>
</dbReference>
<evidence type="ECO:0000313" key="2">
    <source>
        <dbReference type="EMBL" id="GAG39026.1"/>
    </source>
</evidence>
<reference evidence="2" key="1">
    <citation type="journal article" date="2014" name="Front. Microbiol.">
        <title>High frequency of phylogenetically diverse reductive dehalogenase-homologous genes in deep subseafloor sedimentary metagenomes.</title>
        <authorList>
            <person name="Kawai M."/>
            <person name="Futagami T."/>
            <person name="Toyoda A."/>
            <person name="Takaki Y."/>
            <person name="Nishi S."/>
            <person name="Hori S."/>
            <person name="Arai W."/>
            <person name="Tsubouchi T."/>
            <person name="Morono Y."/>
            <person name="Uchiyama I."/>
            <person name="Ito T."/>
            <person name="Fujiyama A."/>
            <person name="Inagaki F."/>
            <person name="Takami H."/>
        </authorList>
    </citation>
    <scope>NUCLEOTIDE SEQUENCE</scope>
    <source>
        <strain evidence="2">Expedition CK06-06</strain>
    </source>
</reference>
<feature type="non-terminal residue" evidence="2">
    <location>
        <position position="97"/>
    </location>
</feature>
<dbReference type="Gene3D" id="3.40.630.30">
    <property type="match status" value="1"/>
</dbReference>
<accession>X0YQP7</accession>
<dbReference type="PROSITE" id="PS51186">
    <property type="entry name" value="GNAT"/>
    <property type="match status" value="1"/>
</dbReference>
<sequence length="97" mass="10966">MIEIRKGKLSDTERIVELQVRMAQETEGLGLDKTVVSRGVRGVFQEPARGTYWVAEEKGKVLGVLLAIPEWSDWRNATVLWIHSLYVIPEARGQGVF</sequence>
<dbReference type="EMBL" id="BARS01048674">
    <property type="protein sequence ID" value="GAG39026.1"/>
    <property type="molecule type" value="Genomic_DNA"/>
</dbReference>
<comment type="caution">
    <text evidence="2">The sequence shown here is derived from an EMBL/GenBank/DDBJ whole genome shotgun (WGS) entry which is preliminary data.</text>
</comment>
<name>X0YQP7_9ZZZZ</name>
<proteinExistence type="predicted"/>
<evidence type="ECO:0000259" key="1">
    <source>
        <dbReference type="PROSITE" id="PS51186"/>
    </source>
</evidence>
<dbReference type="InterPro" id="IPR000182">
    <property type="entry name" value="GNAT_dom"/>
</dbReference>
<dbReference type="AlphaFoldDB" id="X0YQP7"/>
<dbReference type="CDD" id="cd04301">
    <property type="entry name" value="NAT_SF"/>
    <property type="match status" value="1"/>
</dbReference>